<sequence length="63" mass="6788">MPGPLWVAEAVQLLTPTQMQTVTPDLCSVLVPGVSTNSSDWLTWATTVDVQACRCWQASPTPT</sequence>
<keyword evidence="2" id="KW-1185">Reference proteome</keyword>
<evidence type="ECO:0000313" key="1">
    <source>
        <dbReference type="EMBL" id="UWX65309.1"/>
    </source>
</evidence>
<reference evidence="1" key="1">
    <citation type="submission" date="2022-09" db="EMBL/GenBank/DDBJ databases">
        <title>genome sequence of Deinococcus rubellus.</title>
        <authorList>
            <person name="Srinivasan S."/>
        </authorList>
    </citation>
    <scope>NUCLEOTIDE SEQUENCE</scope>
    <source>
        <strain evidence="1">Ant6</strain>
    </source>
</reference>
<evidence type="ECO:0000313" key="2">
    <source>
        <dbReference type="Proteomes" id="UP001060261"/>
    </source>
</evidence>
<gene>
    <name evidence="1" type="ORF">N0D28_06560</name>
</gene>
<accession>A0ABY5YJL1</accession>
<dbReference type="RefSeq" id="WP_260561564.1">
    <property type="nucleotide sequence ID" value="NZ_BAABEC010000163.1"/>
</dbReference>
<dbReference type="Proteomes" id="UP001060261">
    <property type="component" value="Chromosome"/>
</dbReference>
<proteinExistence type="predicted"/>
<name>A0ABY5YJL1_9DEIO</name>
<protein>
    <submittedName>
        <fullName evidence="1">Uncharacterized protein</fullName>
    </submittedName>
</protein>
<dbReference type="EMBL" id="CP104213">
    <property type="protein sequence ID" value="UWX65309.1"/>
    <property type="molecule type" value="Genomic_DNA"/>
</dbReference>
<organism evidence="1 2">
    <name type="scientific">Deinococcus rubellus</name>
    <dbReference type="NCBI Taxonomy" id="1889240"/>
    <lineage>
        <taxon>Bacteria</taxon>
        <taxon>Thermotogati</taxon>
        <taxon>Deinococcota</taxon>
        <taxon>Deinococci</taxon>
        <taxon>Deinococcales</taxon>
        <taxon>Deinococcaceae</taxon>
        <taxon>Deinococcus</taxon>
    </lineage>
</organism>